<dbReference type="Proteomes" id="UP000663831">
    <property type="component" value="Unassembled WGS sequence"/>
</dbReference>
<dbReference type="PANTHER" id="PTHR38846">
    <property type="entry name" value="C3H1-TYPE DOMAIN-CONTAINING PROTEIN"/>
    <property type="match status" value="1"/>
</dbReference>
<sequence>MFFVSSVGFRSSCVSVGVQVQLALRYPLQRQYSNAIEALQDNSSINRPFEGYLFPRFGDADSSSTQKPPPKELQTYLEAFLAGYPGFDYDPTKPSMDEFNRLTRGLTDQFNAIYGKDPDDIAWRNLCSALDLAEIPTEVSACKKLIKFYVDIVDLVDQPVTDVHVGYFRTEHGLAKYTWKIKKVYNLQAVKTGGLLIHLPRFINQPRRKYRSRPKLRKA</sequence>
<proteinExistence type="predicted"/>
<protein>
    <submittedName>
        <fullName evidence="1">Uncharacterized protein</fullName>
    </submittedName>
</protein>
<dbReference type="AlphaFoldDB" id="A0A8H3A291"/>
<reference evidence="1" key="1">
    <citation type="submission" date="2021-01" db="EMBL/GenBank/DDBJ databases">
        <authorList>
            <person name="Kaushik A."/>
        </authorList>
    </citation>
    <scope>NUCLEOTIDE SEQUENCE</scope>
    <source>
        <strain evidence="1">AG3-1AP</strain>
    </source>
</reference>
<comment type="caution">
    <text evidence="1">The sequence shown here is derived from an EMBL/GenBank/DDBJ whole genome shotgun (WGS) entry which is preliminary data.</text>
</comment>
<gene>
    <name evidence="1" type="ORF">RDB_LOCUS11358</name>
</gene>
<name>A0A8H3A291_9AGAM</name>
<accession>A0A8H3A291</accession>
<organism evidence="1 2">
    <name type="scientific">Rhizoctonia solani</name>
    <dbReference type="NCBI Taxonomy" id="456999"/>
    <lineage>
        <taxon>Eukaryota</taxon>
        <taxon>Fungi</taxon>
        <taxon>Dikarya</taxon>
        <taxon>Basidiomycota</taxon>
        <taxon>Agaricomycotina</taxon>
        <taxon>Agaricomycetes</taxon>
        <taxon>Cantharellales</taxon>
        <taxon>Ceratobasidiaceae</taxon>
        <taxon>Rhizoctonia</taxon>
    </lineage>
</organism>
<evidence type="ECO:0000313" key="2">
    <source>
        <dbReference type="Proteomes" id="UP000663831"/>
    </source>
</evidence>
<evidence type="ECO:0000313" key="1">
    <source>
        <dbReference type="EMBL" id="CAE6395656.1"/>
    </source>
</evidence>
<dbReference type="EMBL" id="CAJMWV010000431">
    <property type="protein sequence ID" value="CAE6395656.1"/>
    <property type="molecule type" value="Genomic_DNA"/>
</dbReference>
<dbReference type="PANTHER" id="PTHR38846:SF1">
    <property type="entry name" value="C3H1-TYPE DOMAIN-CONTAINING PROTEIN"/>
    <property type="match status" value="1"/>
</dbReference>